<dbReference type="EMBL" id="MIGC01001077">
    <property type="protein sequence ID" value="PHJ23567.1"/>
    <property type="molecule type" value="Genomic_DNA"/>
</dbReference>
<dbReference type="VEuPathDB" id="ToxoDB:CSUI_002582"/>
<protein>
    <submittedName>
        <fullName evidence="1">Uncharacterized protein</fullName>
    </submittedName>
</protein>
<dbReference type="AlphaFoldDB" id="A0A2C6L460"/>
<accession>A0A2C6L460</accession>
<name>A0A2C6L460_9APIC</name>
<dbReference type="RefSeq" id="XP_067925242.1">
    <property type="nucleotide sequence ID" value="XM_068062782.1"/>
</dbReference>
<reference evidence="1 2" key="1">
    <citation type="journal article" date="2017" name="Int. J. Parasitol.">
        <title>The genome of the protozoan parasite Cystoisospora suis and a reverse vaccinology approach to identify vaccine candidates.</title>
        <authorList>
            <person name="Palmieri N."/>
            <person name="Shrestha A."/>
            <person name="Ruttkowski B."/>
            <person name="Beck T."/>
            <person name="Vogl C."/>
            <person name="Tomley F."/>
            <person name="Blake D.P."/>
            <person name="Joachim A."/>
        </authorList>
    </citation>
    <scope>NUCLEOTIDE SEQUENCE [LARGE SCALE GENOMIC DNA]</scope>
    <source>
        <strain evidence="1 2">Wien I</strain>
    </source>
</reference>
<keyword evidence="2" id="KW-1185">Reference proteome</keyword>
<dbReference type="Proteomes" id="UP000221165">
    <property type="component" value="Unassembled WGS sequence"/>
</dbReference>
<evidence type="ECO:0000313" key="1">
    <source>
        <dbReference type="EMBL" id="PHJ23567.1"/>
    </source>
</evidence>
<evidence type="ECO:0000313" key="2">
    <source>
        <dbReference type="Proteomes" id="UP000221165"/>
    </source>
</evidence>
<dbReference type="GeneID" id="94425993"/>
<comment type="caution">
    <text evidence="1">The sequence shown here is derived from an EMBL/GenBank/DDBJ whole genome shotgun (WGS) entry which is preliminary data.</text>
</comment>
<proteinExistence type="predicted"/>
<organism evidence="1 2">
    <name type="scientific">Cystoisospora suis</name>
    <dbReference type="NCBI Taxonomy" id="483139"/>
    <lineage>
        <taxon>Eukaryota</taxon>
        <taxon>Sar</taxon>
        <taxon>Alveolata</taxon>
        <taxon>Apicomplexa</taxon>
        <taxon>Conoidasida</taxon>
        <taxon>Coccidia</taxon>
        <taxon>Eucoccidiorida</taxon>
        <taxon>Eimeriorina</taxon>
        <taxon>Sarcocystidae</taxon>
        <taxon>Cystoisospora</taxon>
    </lineage>
</organism>
<sequence>MCCSVAANLPTVGSAPASPRACCPTNSARVQEKALRCLLRVLVDTCNVTFWNAMQCVLVILYSRVHCRCPREPLHFYGMENHPGCSRVRLLLHCPASAVSRVGIWRGASKTRHASGRSEVEILRNIHFCVPFRMGAHTACECLLQKGTAFNGEGAAQRTPLNLDGVRRETFSISAMLSSLSF</sequence>
<gene>
    <name evidence="1" type="ORF">CSUI_002582</name>
</gene>